<evidence type="ECO:0000313" key="1">
    <source>
        <dbReference type="EMBL" id="GJT12121.1"/>
    </source>
</evidence>
<name>A0ABQ5BEX1_9ASTR</name>
<organism evidence="1 2">
    <name type="scientific">Tanacetum coccineum</name>
    <dbReference type="NCBI Taxonomy" id="301880"/>
    <lineage>
        <taxon>Eukaryota</taxon>
        <taxon>Viridiplantae</taxon>
        <taxon>Streptophyta</taxon>
        <taxon>Embryophyta</taxon>
        <taxon>Tracheophyta</taxon>
        <taxon>Spermatophyta</taxon>
        <taxon>Magnoliopsida</taxon>
        <taxon>eudicotyledons</taxon>
        <taxon>Gunneridae</taxon>
        <taxon>Pentapetalae</taxon>
        <taxon>asterids</taxon>
        <taxon>campanulids</taxon>
        <taxon>Asterales</taxon>
        <taxon>Asteraceae</taxon>
        <taxon>Asteroideae</taxon>
        <taxon>Anthemideae</taxon>
        <taxon>Anthemidinae</taxon>
        <taxon>Tanacetum</taxon>
    </lineage>
</organism>
<reference evidence="1" key="1">
    <citation type="journal article" date="2022" name="Int. J. Mol. Sci.">
        <title>Draft Genome of Tanacetum Coccineum: Genomic Comparison of Closely Related Tanacetum-Family Plants.</title>
        <authorList>
            <person name="Yamashiro T."/>
            <person name="Shiraishi A."/>
            <person name="Nakayama K."/>
            <person name="Satake H."/>
        </authorList>
    </citation>
    <scope>NUCLEOTIDE SEQUENCE</scope>
</reference>
<proteinExistence type="predicted"/>
<protein>
    <submittedName>
        <fullName evidence="1">Uncharacterized protein</fullName>
    </submittedName>
</protein>
<evidence type="ECO:0000313" key="2">
    <source>
        <dbReference type="Proteomes" id="UP001151760"/>
    </source>
</evidence>
<dbReference type="EMBL" id="BQNB010013122">
    <property type="protein sequence ID" value="GJT12121.1"/>
    <property type="molecule type" value="Genomic_DNA"/>
</dbReference>
<gene>
    <name evidence="1" type="ORF">Tco_0859163</name>
</gene>
<dbReference type="Proteomes" id="UP001151760">
    <property type="component" value="Unassembled WGS sequence"/>
</dbReference>
<comment type="caution">
    <text evidence="1">The sequence shown here is derived from an EMBL/GenBank/DDBJ whole genome shotgun (WGS) entry which is preliminary data.</text>
</comment>
<reference evidence="1" key="2">
    <citation type="submission" date="2022-01" db="EMBL/GenBank/DDBJ databases">
        <authorList>
            <person name="Yamashiro T."/>
            <person name="Shiraishi A."/>
            <person name="Satake H."/>
            <person name="Nakayama K."/>
        </authorList>
    </citation>
    <scope>NUCLEOTIDE SEQUENCE</scope>
</reference>
<sequence length="121" mass="13503">MFRASLLGLSSGLSLIKAQIDRVELELKLELLDKSLARLHPYPNLNVNKYIDHSPSLDPEYDILIMSLDCHALLDCLVVVVDSSSICIDSSSYLVTDIHKKTKTRPKLDKTKHGIGKSVEN</sequence>
<accession>A0ABQ5BEX1</accession>
<keyword evidence="2" id="KW-1185">Reference proteome</keyword>